<keyword evidence="2" id="KW-1185">Reference proteome</keyword>
<evidence type="ECO:0000313" key="2">
    <source>
        <dbReference type="Proteomes" id="UP000829398"/>
    </source>
</evidence>
<proteinExistence type="predicted"/>
<organism evidence="1 2">
    <name type="scientific">Citrus sinensis</name>
    <name type="common">Sweet orange</name>
    <name type="synonym">Citrus aurantium var. sinensis</name>
    <dbReference type="NCBI Taxonomy" id="2711"/>
    <lineage>
        <taxon>Eukaryota</taxon>
        <taxon>Viridiplantae</taxon>
        <taxon>Streptophyta</taxon>
        <taxon>Embryophyta</taxon>
        <taxon>Tracheophyta</taxon>
        <taxon>Spermatophyta</taxon>
        <taxon>Magnoliopsida</taxon>
        <taxon>eudicotyledons</taxon>
        <taxon>Gunneridae</taxon>
        <taxon>Pentapetalae</taxon>
        <taxon>rosids</taxon>
        <taxon>malvids</taxon>
        <taxon>Sapindales</taxon>
        <taxon>Rutaceae</taxon>
        <taxon>Aurantioideae</taxon>
        <taxon>Citrus</taxon>
    </lineage>
</organism>
<gene>
    <name evidence="1" type="ORF">KPL71_000688</name>
</gene>
<sequence>MANPNNSGSSSLSFSFIQLTKLDRTNYLVWRAQIRASIIANGLEGFINGESLCPNRFLSSYENAASRSEAQSSSRRENPAYIDWKKADKLLQSWMLSYMVDNVLIMVVDCDTSLEIWEKLAEMFMSQSKARYMPLKMQIQTIKKGAMSVSDYFNKMKKIADSLAIGGNPLASTDFIMHLLTGLDDNYESLVTTILARLEKDSLTVEEVYSLMLSHETRVEMSKGNVQNELMHDMSANFAQKGQNYNKFNNANQRGFNGGNFTGIDNGKGGYNVDKEVICQICFIPGHVAYKCRNRFNQNFIPRQGRGGFRPRGGFNYRGFPGQSQNMYGRGYGGFYGAAIGVPRYTAPMFQGNVAYQNANVMYPQGFPVIQGLPDQYNGAIATPFANYGVIPPTVPNAQIAPTAPVAGYEVVADPAWYIDSGATNHVTKEAGIFSSYSVYHGFDKLHVGNGMGLHIKHVGCTILNTHAATSIYLNNILHVPAITKNLLSVSKLLADNDVVVEFHKTSCFVKDKNSGIILLKGIARGRLYQVEGLVAVSHAAVSNRVKSNVFCVISNSSSVSNVCSSPVSMISHSNISNSIHSGDILTDVNTSQFNNEASMALSVAYSKSVDYNILHKRMGHPTVHALKQILKHLNPSLDINRTLKPIFCNACQFGKCHMQHFPSIDTTTIQPLELLHADLWGPAPLLSSQGYHYYLSILDDFTRFTWIFTLVTKSQALQTFIEFQHMIEKCLNKKIKCLQTDWGGVDFSSVSHSCSSSDHSSQSSDHSSSVCPLIQLDITKSSSSTAADLATGHPMLTRSKAGIFKPKAYITANSTKPTEPATTSKALQDSAWHKAMTDEYQALIHNHTWTLVKPTHPVKVIGNKWVFRIKYNPDGSVSRYKARLVAKGFHQTQGLDFHETFSPVIKSSTIRIILSMAVMNHWVLRQIDINNAFLNGHLTEEVYMQQPEGFIDSSRPDYVCKLHKALYGLKQAPRAWFDRLKLVLTTQWGFRNSISDTSLFFKRTQGHLLLVLVYVDDIIITGSSPQLVQQAIINFQSAFALKDLGALNYFLGVQVLYNKSGIHFSQSKYITDLLAKVHMQDNTPCSTPMLSGVAFTKADGEPFSDVTLYRSTIGALQYATLTRPEIVFSVNELSQFLSSSTVTHWQACKRILRYLKGTVSLGLQFYNHGSLQVDCFSDADWAGDRDDRRSVAGYCVYMGPNLVSWCSKKQTVVSRSSAESEYRALAMAAAEVLWIRSLLTEIGLTLSSIPIIWCDNQSAAALASNPKFHSRTKHIELDVYFIREKVAAQCLNVQYISSSEQTADILTKALSYHPFLYLRDKLNLTSSVELEGGC</sequence>
<comment type="caution">
    <text evidence="1">The sequence shown here is derived from an EMBL/GenBank/DDBJ whole genome shotgun (WGS) entry which is preliminary data.</text>
</comment>
<accession>A0ACB8NQQ6</accession>
<reference evidence="2" key="1">
    <citation type="journal article" date="2023" name="Hortic. Res.">
        <title>A chromosome-level phased genome enabling allele-level studies in sweet orange: a case study on citrus Huanglongbing tolerance.</title>
        <authorList>
            <person name="Wu B."/>
            <person name="Yu Q."/>
            <person name="Deng Z."/>
            <person name="Duan Y."/>
            <person name="Luo F."/>
            <person name="Gmitter F. Jr."/>
        </authorList>
    </citation>
    <scope>NUCLEOTIDE SEQUENCE [LARGE SCALE GENOMIC DNA]</scope>
    <source>
        <strain evidence="2">cv. Valencia</strain>
    </source>
</reference>
<dbReference type="Proteomes" id="UP000829398">
    <property type="component" value="Chromosome 1"/>
</dbReference>
<protein>
    <submittedName>
        <fullName evidence="1">Retrovirus-related pol polyprotein from transposon RE1</fullName>
    </submittedName>
</protein>
<evidence type="ECO:0000313" key="1">
    <source>
        <dbReference type="EMBL" id="KAH9800493.1"/>
    </source>
</evidence>
<dbReference type="EMBL" id="CM039170">
    <property type="protein sequence ID" value="KAH9800493.1"/>
    <property type="molecule type" value="Genomic_DNA"/>
</dbReference>
<name>A0ACB8NQQ6_CITSI</name>